<organism evidence="4 5">
    <name type="scientific">Candidatus Brachybacterium merdavium</name>
    <dbReference type="NCBI Taxonomy" id="2838513"/>
    <lineage>
        <taxon>Bacteria</taxon>
        <taxon>Bacillati</taxon>
        <taxon>Actinomycetota</taxon>
        <taxon>Actinomycetes</taxon>
        <taxon>Micrococcales</taxon>
        <taxon>Dermabacteraceae</taxon>
        <taxon>Brachybacterium</taxon>
    </lineage>
</organism>
<dbReference type="PANTHER" id="PTHR34351:SF1">
    <property type="entry name" value="SLR1927 PROTEIN"/>
    <property type="match status" value="1"/>
</dbReference>
<sequence>MRPRPGTVLRPTMRGVLVAVVAALAWVLADLTRIMPARYLAAALLMALLLGLICALAAMIGLRARRQVLDDAVPVGAAARIQLDLAPGAVAAWLPLGRGVVREHLPRALGGTGDLPLARAMPHRLRVTSRGGHELGRYSVIFRDVFGLFHLRRTLSDDARVTGLPVVGELTPQATAATGITPDGNMTATSHGVGEIGPIARPYASGDDIRRVHWRASARTGQLMTREEEPSAGQSAVIVLDTSRREEAPDVEDRLVSHAATVLESLGVNGWQVRIVDASGDEIIRTTPRRGVDGASPLGREADAVQSRSALLALAEVGFDDDPAASRHRTDHASGQTALAIALGVDDGSPFEGLQLDRFAGRATHRTAIALSAAPAGADPDRSAGTRPVAGGKGIGRLWTRRTGPGDGEDFGAPMRRARAEGGPGAEGAPGADADPVETPAPTRARLGRWPLVRGTTADDLADLLIAADGPVGPGTSAGPGDSVGLGDPAGLGEPAGLGDSAGDTDTSVGPDAPVGTGDPAGRGRPGGGS</sequence>
<evidence type="ECO:0000313" key="5">
    <source>
        <dbReference type="Proteomes" id="UP000823823"/>
    </source>
</evidence>
<evidence type="ECO:0000256" key="2">
    <source>
        <dbReference type="SAM" id="Phobius"/>
    </source>
</evidence>
<keyword evidence="2" id="KW-1133">Transmembrane helix</keyword>
<keyword evidence="2" id="KW-0812">Transmembrane</keyword>
<reference evidence="4" key="1">
    <citation type="journal article" date="2021" name="PeerJ">
        <title>Extensive microbial diversity within the chicken gut microbiome revealed by metagenomics and culture.</title>
        <authorList>
            <person name="Gilroy R."/>
            <person name="Ravi A."/>
            <person name="Getino M."/>
            <person name="Pursley I."/>
            <person name="Horton D.L."/>
            <person name="Alikhan N.F."/>
            <person name="Baker D."/>
            <person name="Gharbi K."/>
            <person name="Hall N."/>
            <person name="Watson M."/>
            <person name="Adriaenssens E.M."/>
            <person name="Foster-Nyarko E."/>
            <person name="Jarju S."/>
            <person name="Secka A."/>
            <person name="Antonio M."/>
            <person name="Oren A."/>
            <person name="Chaudhuri R.R."/>
            <person name="La Ragione R."/>
            <person name="Hildebrand F."/>
            <person name="Pallen M.J."/>
        </authorList>
    </citation>
    <scope>NUCLEOTIDE SEQUENCE</scope>
    <source>
        <strain evidence="4">ChiHjej13B12-24818</strain>
    </source>
</reference>
<dbReference type="Proteomes" id="UP000823823">
    <property type="component" value="Unassembled WGS sequence"/>
</dbReference>
<dbReference type="InterPro" id="IPR002881">
    <property type="entry name" value="DUF58"/>
</dbReference>
<evidence type="ECO:0000256" key="1">
    <source>
        <dbReference type="SAM" id="MobiDB-lite"/>
    </source>
</evidence>
<name>A0A9D2LDJ1_9MICO</name>
<feature type="domain" description="DUF58" evidence="3">
    <location>
        <begin position="200"/>
        <end position="300"/>
    </location>
</feature>
<comment type="caution">
    <text evidence="4">The sequence shown here is derived from an EMBL/GenBank/DDBJ whole genome shotgun (WGS) entry which is preliminary data.</text>
</comment>
<dbReference type="Pfam" id="PF01882">
    <property type="entry name" value="DUF58"/>
    <property type="match status" value="1"/>
</dbReference>
<dbReference type="EMBL" id="DWZH01000061">
    <property type="protein sequence ID" value="HJB10518.1"/>
    <property type="molecule type" value="Genomic_DNA"/>
</dbReference>
<keyword evidence="2" id="KW-0472">Membrane</keyword>
<feature type="compositionally biased region" description="Gly residues" evidence="1">
    <location>
        <begin position="472"/>
        <end position="496"/>
    </location>
</feature>
<reference evidence="4" key="2">
    <citation type="submission" date="2021-04" db="EMBL/GenBank/DDBJ databases">
        <authorList>
            <person name="Gilroy R."/>
        </authorList>
    </citation>
    <scope>NUCLEOTIDE SEQUENCE</scope>
    <source>
        <strain evidence="4">ChiHjej13B12-24818</strain>
    </source>
</reference>
<dbReference type="PANTHER" id="PTHR34351">
    <property type="entry name" value="SLR1927 PROTEIN-RELATED"/>
    <property type="match status" value="1"/>
</dbReference>
<feature type="compositionally biased region" description="Gly residues" evidence="1">
    <location>
        <begin position="519"/>
        <end position="530"/>
    </location>
</feature>
<evidence type="ECO:0000313" key="4">
    <source>
        <dbReference type="EMBL" id="HJB10518.1"/>
    </source>
</evidence>
<feature type="region of interest" description="Disordered" evidence="1">
    <location>
        <begin position="472"/>
        <end position="530"/>
    </location>
</feature>
<proteinExistence type="predicted"/>
<protein>
    <submittedName>
        <fullName evidence="4">DUF58 domain-containing protein</fullName>
    </submittedName>
</protein>
<accession>A0A9D2LDJ1</accession>
<dbReference type="AlphaFoldDB" id="A0A9D2LDJ1"/>
<feature type="region of interest" description="Disordered" evidence="1">
    <location>
        <begin position="375"/>
        <end position="447"/>
    </location>
</feature>
<feature type="transmembrane region" description="Helical" evidence="2">
    <location>
        <begin position="39"/>
        <end position="62"/>
    </location>
</feature>
<gene>
    <name evidence="4" type="ORF">H9786_08300</name>
</gene>
<evidence type="ECO:0000259" key="3">
    <source>
        <dbReference type="Pfam" id="PF01882"/>
    </source>
</evidence>